<evidence type="ECO:0000256" key="1">
    <source>
        <dbReference type="SAM" id="MobiDB-lite"/>
    </source>
</evidence>
<name>A0A8E5MFE2_USTVR</name>
<proteinExistence type="predicted"/>
<evidence type="ECO:0000313" key="2">
    <source>
        <dbReference type="EMBL" id="QUC17391.1"/>
    </source>
</evidence>
<dbReference type="AlphaFoldDB" id="A0A8E5MFE2"/>
<feature type="region of interest" description="Disordered" evidence="1">
    <location>
        <begin position="73"/>
        <end position="153"/>
    </location>
</feature>
<feature type="compositionally biased region" description="Gly residues" evidence="1">
    <location>
        <begin position="144"/>
        <end position="153"/>
    </location>
</feature>
<accession>A0A8E5MFE2</accession>
<dbReference type="KEGG" id="uvi:66062410"/>
<reference evidence="2" key="1">
    <citation type="submission" date="2020-03" db="EMBL/GenBank/DDBJ databases">
        <title>A mixture of massive structural variations and highly conserved coding sequences in Ustilaginoidea virens genome.</title>
        <authorList>
            <person name="Zhang K."/>
            <person name="Zhao Z."/>
            <person name="Zhang Z."/>
            <person name="Li Y."/>
            <person name="Hsiang T."/>
            <person name="Sun W."/>
        </authorList>
    </citation>
    <scope>NUCLEOTIDE SEQUENCE</scope>
    <source>
        <strain evidence="2">UV-8b</strain>
    </source>
</reference>
<dbReference type="GeneID" id="66062410"/>
<dbReference type="RefSeq" id="XP_042995064.1">
    <property type="nucleotide sequence ID" value="XM_043139130.1"/>
</dbReference>
<protein>
    <submittedName>
        <fullName evidence="2">Uncharacterized protein</fullName>
    </submittedName>
</protein>
<dbReference type="EMBL" id="CP072753">
    <property type="protein sequence ID" value="QUC17391.1"/>
    <property type="molecule type" value="Genomic_DNA"/>
</dbReference>
<organism evidence="2 3">
    <name type="scientific">Ustilaginoidea virens</name>
    <name type="common">Rice false smut fungus</name>
    <name type="synonym">Villosiclava virens</name>
    <dbReference type="NCBI Taxonomy" id="1159556"/>
    <lineage>
        <taxon>Eukaryota</taxon>
        <taxon>Fungi</taxon>
        <taxon>Dikarya</taxon>
        <taxon>Ascomycota</taxon>
        <taxon>Pezizomycotina</taxon>
        <taxon>Sordariomycetes</taxon>
        <taxon>Hypocreomycetidae</taxon>
        <taxon>Hypocreales</taxon>
        <taxon>Clavicipitaceae</taxon>
        <taxon>Ustilaginoidea</taxon>
    </lineage>
</organism>
<gene>
    <name evidence="2" type="ORF">UV8b_01632</name>
</gene>
<dbReference type="Proteomes" id="UP000027002">
    <property type="component" value="Chromosome 1"/>
</dbReference>
<feature type="region of interest" description="Disordered" evidence="1">
    <location>
        <begin position="1"/>
        <end position="37"/>
    </location>
</feature>
<keyword evidence="3" id="KW-1185">Reference proteome</keyword>
<sequence length="240" mass="25301">MCCERGGAAGGLARQRRSPASRQPAARIGGTHGRRLGHPASLHHVAISCILHRGTTNSRGSLAFPGRPRLIHRPLRSWQASSPPGRQPWPDNRDFSSPGRPGPPDFARPKRTAGSLRPRSLLADMSEHPAIRWRRRPPCAGPARPGGGGGGCGSPTDPLTAAIAYPARQTRPLCREARPPDGPAIARLSHRKGAASPTAAVAGRCVKTRLLCRRVRAPPAPAGSRIAAVMARPTALPASC</sequence>
<evidence type="ECO:0000313" key="3">
    <source>
        <dbReference type="Proteomes" id="UP000027002"/>
    </source>
</evidence>